<name>A0AA88NZY5_9TELE</name>
<comment type="caution">
    <text evidence="2">The sequence shown here is derived from an EMBL/GenBank/DDBJ whole genome shotgun (WGS) entry which is preliminary data.</text>
</comment>
<sequence length="399" mass="45144">MTVENHLNFFQELLPSADHTALLYHLSDLCLAKFPRLQMTLRECAVETQHLFGSSEALLLKCVDTSNQMVSSLLPELKLAVKKDETTVAMMTLEKARQWIAEVVDRVEDMVDRYEKHNHSVASCTSDVINEKAETEKNLSQITKEIEALEKVVSGLQVELRKTLKEIGRIEAQIGEKNPQRFFHGKVASSKMSGLSILAVIVPFAGAIVKSISEPKTGHVRLLFNQRGRLHAQRLKLKNKQRNIQVRLTDAQLKLAKMKTEKGSIPDLIHLSEVQKCLSQIQQTLIQHNMFWKSVQVFLEALNGETFANDHFIGESELKETVVTYIDLAQEHWKAFGESCLNAKGIFSLQNKDAYNFLETSPSSLSPQEWKRQYDSVIVELNKINPDPCILKPPAALTE</sequence>
<evidence type="ECO:0000256" key="1">
    <source>
        <dbReference type="SAM" id="Coils"/>
    </source>
</evidence>
<dbReference type="EMBL" id="JAUYZG010000025">
    <property type="protein sequence ID" value="KAK2867473.1"/>
    <property type="molecule type" value="Genomic_DNA"/>
</dbReference>
<feature type="coiled-coil region" evidence="1">
    <location>
        <begin position="132"/>
        <end position="166"/>
    </location>
</feature>
<dbReference type="Proteomes" id="UP001187343">
    <property type="component" value="Unassembled WGS sequence"/>
</dbReference>
<dbReference type="AlphaFoldDB" id="A0AA88NZY5"/>
<keyword evidence="1" id="KW-0175">Coiled coil</keyword>
<accession>A0AA88NZY5</accession>
<evidence type="ECO:0000313" key="2">
    <source>
        <dbReference type="EMBL" id="KAK2867473.1"/>
    </source>
</evidence>
<reference evidence="2" key="1">
    <citation type="submission" date="2023-08" db="EMBL/GenBank/DDBJ databases">
        <title>Chromosome-level Genome Assembly of mud carp (Cirrhinus molitorella).</title>
        <authorList>
            <person name="Liu H."/>
        </authorList>
    </citation>
    <scope>NUCLEOTIDE SEQUENCE</scope>
    <source>
        <strain evidence="2">Prfri</strain>
        <tissue evidence="2">Muscle</tissue>
    </source>
</reference>
<keyword evidence="3" id="KW-1185">Reference proteome</keyword>
<protein>
    <submittedName>
        <fullName evidence="2">Uncharacterized protein</fullName>
    </submittedName>
</protein>
<proteinExistence type="predicted"/>
<organism evidence="2 3">
    <name type="scientific">Cirrhinus molitorella</name>
    <name type="common">mud carp</name>
    <dbReference type="NCBI Taxonomy" id="172907"/>
    <lineage>
        <taxon>Eukaryota</taxon>
        <taxon>Metazoa</taxon>
        <taxon>Chordata</taxon>
        <taxon>Craniata</taxon>
        <taxon>Vertebrata</taxon>
        <taxon>Euteleostomi</taxon>
        <taxon>Actinopterygii</taxon>
        <taxon>Neopterygii</taxon>
        <taxon>Teleostei</taxon>
        <taxon>Ostariophysi</taxon>
        <taxon>Cypriniformes</taxon>
        <taxon>Cyprinidae</taxon>
        <taxon>Labeoninae</taxon>
        <taxon>Labeonini</taxon>
        <taxon>Cirrhinus</taxon>
    </lineage>
</organism>
<gene>
    <name evidence="2" type="ORF">Q8A67_025590</name>
</gene>
<evidence type="ECO:0000313" key="3">
    <source>
        <dbReference type="Proteomes" id="UP001187343"/>
    </source>
</evidence>